<reference evidence="2 3" key="1">
    <citation type="journal article" date="2016" name="Mol. Biol. Evol.">
        <title>Comparative Genomics of Early-Diverging Mushroom-Forming Fungi Provides Insights into the Origins of Lignocellulose Decay Capabilities.</title>
        <authorList>
            <person name="Nagy L.G."/>
            <person name="Riley R."/>
            <person name="Tritt A."/>
            <person name="Adam C."/>
            <person name="Daum C."/>
            <person name="Floudas D."/>
            <person name="Sun H."/>
            <person name="Yadav J.S."/>
            <person name="Pangilinan J."/>
            <person name="Larsson K.H."/>
            <person name="Matsuura K."/>
            <person name="Barry K."/>
            <person name="Labutti K."/>
            <person name="Kuo R."/>
            <person name="Ohm R.A."/>
            <person name="Bhattacharya S.S."/>
            <person name="Shirouzu T."/>
            <person name="Yoshinaga Y."/>
            <person name="Martin F.M."/>
            <person name="Grigoriev I.V."/>
            <person name="Hibbett D.S."/>
        </authorList>
    </citation>
    <scope>NUCLEOTIDE SEQUENCE [LARGE SCALE GENOMIC DNA]</scope>
    <source>
        <strain evidence="2 3">HHB12029</strain>
    </source>
</reference>
<accession>A0A165LAH9</accession>
<keyword evidence="3" id="KW-1185">Reference proteome</keyword>
<dbReference type="Gene3D" id="3.60.130.30">
    <property type="match status" value="1"/>
</dbReference>
<proteinExistence type="predicted"/>
<feature type="region of interest" description="Disordered" evidence="1">
    <location>
        <begin position="425"/>
        <end position="444"/>
    </location>
</feature>
<dbReference type="InParanoid" id="A0A165LAH9"/>
<feature type="region of interest" description="Disordered" evidence="1">
    <location>
        <begin position="762"/>
        <end position="782"/>
    </location>
</feature>
<dbReference type="Proteomes" id="UP000077266">
    <property type="component" value="Unassembled WGS sequence"/>
</dbReference>
<feature type="region of interest" description="Disordered" evidence="1">
    <location>
        <begin position="450"/>
        <end position="524"/>
    </location>
</feature>
<feature type="compositionally biased region" description="Polar residues" evidence="1">
    <location>
        <begin position="54"/>
        <end position="64"/>
    </location>
</feature>
<gene>
    <name evidence="2" type="ORF">EXIGLDRAFT_764254</name>
</gene>
<feature type="compositionally biased region" description="Polar residues" evidence="1">
    <location>
        <begin position="475"/>
        <end position="484"/>
    </location>
</feature>
<evidence type="ECO:0000313" key="2">
    <source>
        <dbReference type="EMBL" id="KZV97597.1"/>
    </source>
</evidence>
<protein>
    <submittedName>
        <fullName evidence="2">Uncharacterized protein</fullName>
    </submittedName>
</protein>
<sequence>MPPKNDSSHSSTKKPGRGLVGAGVMVPADPLPKIKKGTTSGDQEMDVDNDESRSVSTLSASSGKVTPPPSKDSVASFAKDFPDSFHAGLVPTLTMEERVGMKMLDYYTYLKAVIVSAGAHAAANINEPSDVVTYNSDKRIYCFKGSNPPIEFVTKFYGELTSEINMDAHGNKPVGRRIGDDVNVRGVFNLKRPTNYPVKEFNRDDFFRDQIWFLDHLFKLGEGGPTNWADQVQRSEANDNFVMRWPASKSSDDRKTYDQLQVHTEMMYTVPRTARIEMNVERSPSKRKTSTVDSDDEDSTTVEKPEAPSPGALYEAKWMYGYHGDDFVQKKAKLVQLNICDIHGNLIFPWEYHHHLTPGTIVVIKAKFKKWVVPPTRLNKNTTLHLYQLIADSVRVLAKGEPLVPAVTKDGETFDANTVYLEDYDNDFPSTPKKPKMGPKGNADRYFTTQTMARGRSPRPLNYSQLPRSVVGPSSLASGSTGHVSGSEPVPGKAPTAWRRRGKNARSKAKLPTANKGPPTYRNPAQARRVQGYSRGLEFLALPVDFAVGSGMPIYRGIPADADLEIKVNKKKVPLAYNDVRRDDLNEDVIFPRAPPAISHELPIDFIEHELNHSKEKNTERWFERRVDPRLEHWKATAEVLQFPKVSLQALSARGPKEGLAAAEAACVRMASDSGVREISTSTIAKDEDGNLLFAYFALDPTVVDDLKTQGKADGTAFTMEEIDQRAREMDASHSPMTPEALSDFLVKTEWMMHHISPATKDNIDISSRHGPSMGADSGATGGQRMSRYMEYSLSQDMVETLDIMQEGVLGPGVQRPAYATTYREGLSTTHFVQAWHQNGHRYLKDMTASKEMLGDGSAKRKHIIDAYHLQTIRQREALRRVAQAAMPAEDFASYERTYAAGNAFSGKVPGPFLAQVTVHKCQSRCHRDQSDGKGRFCLTMPAGKYSGGRMFLPDLNIILSYRPGDILLFRSCDLYHFVEEWTPGEMDFGDFVTPGRTAFVFFTPAASARELDEKPEHWFVETGCGVFNQQVKYLTRRKKTKKGSGCCRNGLYDLSDGIRALLGHGAATSVGGELVLTKPYGALFLQRLGTLAPRTEQDETAPDRDWDDDAENWDVDPDEDAAPLHTLILLNTTLSPALIPLFPSTLTRIALVALIAPLPGLHRLPARTPLLVFIDLSFNPWLTDLVGGDVEDEAPTRMLDRIVWERWRRLEVVGLRECGFDQAAERDVAEKIQRGRIHDVQVYL</sequence>
<feature type="region of interest" description="Disordered" evidence="1">
    <location>
        <begin position="1"/>
        <end position="73"/>
    </location>
</feature>
<feature type="region of interest" description="Disordered" evidence="1">
    <location>
        <begin position="277"/>
        <end position="309"/>
    </location>
</feature>
<name>A0A165LAH9_EXIGL</name>
<dbReference type="AlphaFoldDB" id="A0A165LAH9"/>
<dbReference type="EMBL" id="KV425928">
    <property type="protein sequence ID" value="KZV97597.1"/>
    <property type="molecule type" value="Genomic_DNA"/>
</dbReference>
<evidence type="ECO:0000256" key="1">
    <source>
        <dbReference type="SAM" id="MobiDB-lite"/>
    </source>
</evidence>
<dbReference type="OrthoDB" id="2658103at2759"/>
<evidence type="ECO:0000313" key="3">
    <source>
        <dbReference type="Proteomes" id="UP000077266"/>
    </source>
</evidence>
<organism evidence="2 3">
    <name type="scientific">Exidia glandulosa HHB12029</name>
    <dbReference type="NCBI Taxonomy" id="1314781"/>
    <lineage>
        <taxon>Eukaryota</taxon>
        <taxon>Fungi</taxon>
        <taxon>Dikarya</taxon>
        <taxon>Basidiomycota</taxon>
        <taxon>Agaricomycotina</taxon>
        <taxon>Agaricomycetes</taxon>
        <taxon>Auriculariales</taxon>
        <taxon>Exidiaceae</taxon>
        <taxon>Exidia</taxon>
    </lineage>
</organism>
<feature type="compositionally biased region" description="Basic residues" evidence="1">
    <location>
        <begin position="498"/>
        <end position="509"/>
    </location>
</feature>